<dbReference type="GO" id="GO:0016810">
    <property type="term" value="F:hydrolase activity, acting on carbon-nitrogen (but not peptide) bonds"/>
    <property type="evidence" value="ECO:0007669"/>
    <property type="project" value="InterPro"/>
</dbReference>
<feature type="region of interest" description="Disordered" evidence="1">
    <location>
        <begin position="1"/>
        <end position="20"/>
    </location>
</feature>
<evidence type="ECO:0000256" key="1">
    <source>
        <dbReference type="SAM" id="MobiDB-lite"/>
    </source>
</evidence>
<feature type="domain" description="Peptidase M14" evidence="3">
    <location>
        <begin position="110"/>
        <end position="203"/>
    </location>
</feature>
<dbReference type="Pfam" id="PF00246">
    <property type="entry name" value="Peptidase_M14"/>
    <property type="match status" value="1"/>
</dbReference>
<dbReference type="Proteomes" id="UP000294796">
    <property type="component" value="Unassembled WGS sequence"/>
</dbReference>
<dbReference type="GO" id="GO:0004181">
    <property type="term" value="F:metallocarboxypeptidase activity"/>
    <property type="evidence" value="ECO:0007669"/>
    <property type="project" value="InterPro"/>
</dbReference>
<gene>
    <name evidence="4" type="ORF">E2F46_08045</name>
</gene>
<dbReference type="Gene3D" id="3.40.630.10">
    <property type="entry name" value="Zn peptidases"/>
    <property type="match status" value="1"/>
</dbReference>
<evidence type="ECO:0000256" key="2">
    <source>
        <dbReference type="SAM" id="SignalP"/>
    </source>
</evidence>
<dbReference type="EMBL" id="SMTF01000004">
    <property type="protein sequence ID" value="TDK25105.1"/>
    <property type="molecule type" value="Genomic_DNA"/>
</dbReference>
<keyword evidence="5" id="KW-1185">Reference proteome</keyword>
<dbReference type="Gene3D" id="2.30.40.10">
    <property type="entry name" value="Urease, subunit C, domain 1"/>
    <property type="match status" value="1"/>
</dbReference>
<protein>
    <recommendedName>
        <fullName evidence="3">Peptidase M14 domain-containing protein</fullName>
    </recommendedName>
</protein>
<accession>A0A4R5TVG9</accession>
<feature type="chain" id="PRO_5020253839" description="Peptidase M14 domain-containing protein" evidence="2">
    <location>
        <begin position="49"/>
        <end position="473"/>
    </location>
</feature>
<proteinExistence type="predicted"/>
<dbReference type="GO" id="GO:0008270">
    <property type="term" value="F:zinc ion binding"/>
    <property type="evidence" value="ECO:0007669"/>
    <property type="project" value="InterPro"/>
</dbReference>
<dbReference type="InterPro" id="IPR000834">
    <property type="entry name" value="Peptidase_M14"/>
</dbReference>
<evidence type="ECO:0000313" key="4">
    <source>
        <dbReference type="EMBL" id="TDK25105.1"/>
    </source>
</evidence>
<keyword evidence="2" id="KW-0732">Signal</keyword>
<dbReference type="InterPro" id="IPR011059">
    <property type="entry name" value="Metal-dep_hydrolase_composite"/>
</dbReference>
<evidence type="ECO:0000259" key="3">
    <source>
        <dbReference type="Pfam" id="PF00246"/>
    </source>
</evidence>
<organism evidence="4 5">
    <name type="scientific">Luteimonas aestuarii</name>
    <dbReference type="NCBI Taxonomy" id="453837"/>
    <lineage>
        <taxon>Bacteria</taxon>
        <taxon>Pseudomonadati</taxon>
        <taxon>Pseudomonadota</taxon>
        <taxon>Gammaproteobacteria</taxon>
        <taxon>Lysobacterales</taxon>
        <taxon>Lysobacteraceae</taxon>
        <taxon>Luteimonas</taxon>
    </lineage>
</organism>
<dbReference type="OrthoDB" id="9758209at2"/>
<dbReference type="GO" id="GO:0006508">
    <property type="term" value="P:proteolysis"/>
    <property type="evidence" value="ECO:0007669"/>
    <property type="project" value="InterPro"/>
</dbReference>
<reference evidence="4 5" key="1">
    <citation type="submission" date="2019-03" db="EMBL/GenBank/DDBJ databases">
        <title>Luteimonas zhaokaii sp.nov., isolated from the rectal contents of Plateau pika in Yushu, Qinghai Province, China.</title>
        <authorList>
            <person name="Zhang G."/>
        </authorList>
    </citation>
    <scope>NUCLEOTIDE SEQUENCE [LARGE SCALE GENOMIC DNA]</scope>
    <source>
        <strain evidence="4 5">B9</strain>
    </source>
</reference>
<dbReference type="SUPFAM" id="SSF53187">
    <property type="entry name" value="Zn-dependent exopeptidases"/>
    <property type="match status" value="1"/>
</dbReference>
<dbReference type="AlphaFoldDB" id="A0A4R5TVG9"/>
<feature type="signal peptide" evidence="2">
    <location>
        <begin position="1"/>
        <end position="48"/>
    </location>
</feature>
<evidence type="ECO:0000313" key="5">
    <source>
        <dbReference type="Proteomes" id="UP000294796"/>
    </source>
</evidence>
<comment type="caution">
    <text evidence="4">The sequence shown here is derived from an EMBL/GenBank/DDBJ whole genome shotgun (WGS) entry which is preliminary data.</text>
</comment>
<sequence>MQPHPRSVDFMPTPADPARQPRMTTATMHATLLLAAFLALSLSMPATANDAHATTSTPTPVPAAPAWLAEVEALYDADLRVAGLEDRTFAPEHWWQIATPLLSSRNGFAMREIGRSAEERPLRHVSWGRGKTRVLLWSQMHGDESTATMALADLFRFLGEHPRHPIVQRLRERTTLHFFPIVNPDGAARFQRRNAQGVDVNRDARDLATPEGQALKALHDALAPDFGFNLHDQRPGYRAGDSERGVAVALLAPAYNEANDVNEVRGRAMEVAGMIRAALEPSLSGHLARWDETFNPRGFGDMTTHWGSSTVLLEAGGIEGDPQKQLLRKHTFIAMLAGLDSIASGSHAGVPHGVYRELPENGAVWPDLAIRGGTVVSDRLPPVRADVMVGFRHPLAEQGGTISDVGDLADSPSRHSIDASGLYLVPIADAEGRIAHKRIVTGAPAHFHLSRDPEGRDIVWTLKRDVDPAHPRP</sequence>
<name>A0A4R5TVG9_9GAMM</name>